<evidence type="ECO:0000259" key="5">
    <source>
        <dbReference type="Pfam" id="PF12180"/>
    </source>
</evidence>
<feature type="compositionally biased region" description="Basic and acidic residues" evidence="4">
    <location>
        <begin position="111"/>
        <end position="125"/>
    </location>
</feature>
<dbReference type="InterPro" id="IPR038926">
    <property type="entry name" value="CEP55"/>
</dbReference>
<dbReference type="GO" id="GO:0045184">
    <property type="term" value="P:establishment of protein localization"/>
    <property type="evidence" value="ECO:0007669"/>
    <property type="project" value="TreeGrafter"/>
</dbReference>
<reference evidence="6" key="2">
    <citation type="submission" date="2025-09" db="UniProtKB">
        <authorList>
            <consortium name="Ensembl"/>
        </authorList>
    </citation>
    <scope>IDENTIFICATION</scope>
</reference>
<evidence type="ECO:0000313" key="6">
    <source>
        <dbReference type="Ensembl" id="ENSLLEP00000013360.1"/>
    </source>
</evidence>
<protein>
    <submittedName>
        <fullName evidence="6">Centrosomal protein 55</fullName>
    </submittedName>
</protein>
<reference evidence="6" key="1">
    <citation type="submission" date="2025-08" db="UniProtKB">
        <authorList>
            <consortium name="Ensembl"/>
        </authorList>
    </citation>
    <scope>IDENTIFICATION</scope>
</reference>
<keyword evidence="7" id="KW-1185">Reference proteome</keyword>
<evidence type="ECO:0000256" key="4">
    <source>
        <dbReference type="SAM" id="MobiDB-lite"/>
    </source>
</evidence>
<feature type="region of interest" description="Disordered" evidence="4">
    <location>
        <begin position="94"/>
        <end position="125"/>
    </location>
</feature>
<dbReference type="Gene3D" id="1.20.5.1180">
    <property type="entry name" value="Geminin coiled-coil domain"/>
    <property type="match status" value="1"/>
</dbReference>
<evidence type="ECO:0000256" key="2">
    <source>
        <dbReference type="ARBA" id="ARBA00022490"/>
    </source>
</evidence>
<dbReference type="GO" id="GO:0000281">
    <property type="term" value="P:mitotic cytokinesis"/>
    <property type="evidence" value="ECO:0007669"/>
    <property type="project" value="InterPro"/>
</dbReference>
<organism evidence="6 7">
    <name type="scientific">Leptobrachium leishanense</name>
    <name type="common">Leishan spiny toad</name>
    <dbReference type="NCBI Taxonomy" id="445787"/>
    <lineage>
        <taxon>Eukaryota</taxon>
        <taxon>Metazoa</taxon>
        <taxon>Chordata</taxon>
        <taxon>Craniata</taxon>
        <taxon>Vertebrata</taxon>
        <taxon>Euteleostomi</taxon>
        <taxon>Amphibia</taxon>
        <taxon>Batrachia</taxon>
        <taxon>Anura</taxon>
        <taxon>Pelobatoidea</taxon>
        <taxon>Megophryidae</taxon>
        <taxon>Leptobrachium</taxon>
    </lineage>
</organism>
<comment type="subcellular location">
    <subcellularLocation>
        <location evidence="1">Cytoplasm</location>
    </subcellularLocation>
</comment>
<dbReference type="GO" id="GO:0005737">
    <property type="term" value="C:cytoplasm"/>
    <property type="evidence" value="ECO:0007669"/>
    <property type="project" value="UniProtKB-SubCell"/>
</dbReference>
<dbReference type="AlphaFoldDB" id="A0A8C5ME71"/>
<dbReference type="OrthoDB" id="8441172at2759"/>
<dbReference type="GO" id="GO:0030496">
    <property type="term" value="C:midbody"/>
    <property type="evidence" value="ECO:0007669"/>
    <property type="project" value="TreeGrafter"/>
</dbReference>
<dbReference type="GeneTree" id="ENSGT00510000047961"/>
<dbReference type="Pfam" id="PF12180">
    <property type="entry name" value="EABR"/>
    <property type="match status" value="1"/>
</dbReference>
<dbReference type="PANTHER" id="PTHR31838:SF1">
    <property type="entry name" value="CENTROSOMAL PROTEIN OF 55 KDA"/>
    <property type="match status" value="1"/>
</dbReference>
<proteinExistence type="predicted"/>
<evidence type="ECO:0000256" key="1">
    <source>
        <dbReference type="ARBA" id="ARBA00004496"/>
    </source>
</evidence>
<evidence type="ECO:0000313" key="7">
    <source>
        <dbReference type="Proteomes" id="UP000694569"/>
    </source>
</evidence>
<feature type="compositionally biased region" description="Basic and acidic residues" evidence="4">
    <location>
        <begin position="94"/>
        <end position="103"/>
    </location>
</feature>
<keyword evidence="2" id="KW-0963">Cytoplasm</keyword>
<feature type="domain" description="TSG101 and ALIX binding" evidence="5">
    <location>
        <begin position="3"/>
        <end position="30"/>
    </location>
</feature>
<dbReference type="GO" id="GO:0051896">
    <property type="term" value="P:regulation of phosphatidylinositol 3-kinase/protein kinase B signal transduction"/>
    <property type="evidence" value="ECO:0007669"/>
    <property type="project" value="InterPro"/>
</dbReference>
<dbReference type="Ensembl" id="ENSLLET00000013878.1">
    <property type="protein sequence ID" value="ENSLLEP00000013360.1"/>
    <property type="gene ID" value="ENSLLEG00000008354.1"/>
</dbReference>
<accession>A0A8C5ME71</accession>
<dbReference type="InterPro" id="IPR022008">
    <property type="entry name" value="EABR"/>
</dbReference>
<keyword evidence="3" id="KW-0175">Coiled coil</keyword>
<evidence type="ECO:0000256" key="3">
    <source>
        <dbReference type="ARBA" id="ARBA00023054"/>
    </source>
</evidence>
<gene>
    <name evidence="6" type="primary">CEP55</name>
</gene>
<name>A0A8C5ME71_9ANUR</name>
<dbReference type="Proteomes" id="UP000694569">
    <property type="component" value="Unplaced"/>
</dbReference>
<dbReference type="PANTHER" id="PTHR31838">
    <property type="entry name" value="CENTROSOMAL PROTEIN OF 55 KDA"/>
    <property type="match status" value="1"/>
</dbReference>
<sequence length="244" mass="28715">LEALEKNQQWLEYDQQRETYVQGLMARIFELEQQLATLNQKLQQQVKDTASEGELPSALQKYYDKLLLTAKKELEEEKKQSVLLNAELSASRAKHEAQQKEMEDLSTSLRSVRESERQLREDDRKRMKDKVMRLKIELEMCKDKAEDEKKRSSELSDQVQVIQKSLLKHQEDEKRVAALEQQVLDSFNNVRTDFEDKLSMREQYPSPTSRNLLDESFLECPKCKAVYPTSEHRELLAHLDYCTS</sequence>